<evidence type="ECO:0000313" key="2">
    <source>
        <dbReference type="EMBL" id="KAK1751510.1"/>
    </source>
</evidence>
<dbReference type="Proteomes" id="UP001239445">
    <property type="component" value="Unassembled WGS sequence"/>
</dbReference>
<comment type="caution">
    <text evidence="2">The sequence shown here is derived from an EMBL/GenBank/DDBJ whole genome shotgun (WGS) entry which is preliminary data.</text>
</comment>
<proteinExistence type="predicted"/>
<dbReference type="PANTHER" id="PTHR33112">
    <property type="entry name" value="DOMAIN PROTEIN, PUTATIVE-RELATED"/>
    <property type="match status" value="1"/>
</dbReference>
<feature type="domain" description="Heterokaryon incompatibility" evidence="1">
    <location>
        <begin position="84"/>
        <end position="246"/>
    </location>
</feature>
<dbReference type="AlphaFoldDB" id="A0AAJ0B5B5"/>
<dbReference type="InterPro" id="IPR010730">
    <property type="entry name" value="HET"/>
</dbReference>
<sequence length="567" mass="63027">MGSDKLIPSDTPKLLPHLPEEIVPRHAWSWESLCRARRWLDQCLTTHSPTCTPSAAVPLPTRLLDVSTSTVRLVETTPGQLGRYLALSHCWGASRPACLTTRASLSSNLSGIPWSSLPATFRDAVQVARVLETQYLWIDSLCIVQDDVADWRREAARMADVYARAHLTLAATWAPSDDAGLWPRGPLQNATAEKVVVERDGARYAVFVRDADAVAAVHLARPHVRWVWERYESTCPLLTRAWCFQERILSPRVLHFAKGELLWQCAGLSACECRFRRRPTRSSPHMGLAIADPGLATNWFHVLAKSGPEEVARQWRMMVAGYSQLRLTMEKDVLPAMSGLARVYGGYRPAGDRYLAGCWEKTLVDDLAWEVRPDLPLRERPKEWRAPTWSWASVGQAVIYDEQSREYSSIGSTTARARLVRADITLAGDDPTGEIEAASIVLQAPVVGGTILEMHPDSNTFQLEMPELDDTARALNKVRTKGAVAIQCLADSRTDIESRILEESSPVTCMLLKEAKRDGGKGMHIILVLAPVSDRPGVYTRIGQGLVMPWMRVGSLWDAGDSIIEII</sequence>
<dbReference type="PANTHER" id="PTHR33112:SF9">
    <property type="entry name" value="HETEROKARYON INCOMPATIBILITY DOMAIN-CONTAINING PROTEIN"/>
    <property type="match status" value="1"/>
</dbReference>
<accession>A0AAJ0B5B5</accession>
<keyword evidence="3" id="KW-1185">Reference proteome</keyword>
<organism evidence="2 3">
    <name type="scientific">Echria macrotheca</name>
    <dbReference type="NCBI Taxonomy" id="438768"/>
    <lineage>
        <taxon>Eukaryota</taxon>
        <taxon>Fungi</taxon>
        <taxon>Dikarya</taxon>
        <taxon>Ascomycota</taxon>
        <taxon>Pezizomycotina</taxon>
        <taxon>Sordariomycetes</taxon>
        <taxon>Sordariomycetidae</taxon>
        <taxon>Sordariales</taxon>
        <taxon>Schizotheciaceae</taxon>
        <taxon>Echria</taxon>
    </lineage>
</organism>
<name>A0AAJ0B5B5_9PEZI</name>
<protein>
    <submittedName>
        <fullName evidence="2">Heterokaryon incompatibility protein-domain-containing protein</fullName>
    </submittedName>
</protein>
<gene>
    <name evidence="2" type="ORF">QBC47DRAFT_425605</name>
</gene>
<evidence type="ECO:0000259" key="1">
    <source>
        <dbReference type="Pfam" id="PF06985"/>
    </source>
</evidence>
<evidence type="ECO:0000313" key="3">
    <source>
        <dbReference type="Proteomes" id="UP001239445"/>
    </source>
</evidence>
<reference evidence="2" key="1">
    <citation type="submission" date="2023-06" db="EMBL/GenBank/DDBJ databases">
        <title>Genome-scale phylogeny and comparative genomics of the fungal order Sordariales.</title>
        <authorList>
            <consortium name="Lawrence Berkeley National Laboratory"/>
            <person name="Hensen N."/>
            <person name="Bonometti L."/>
            <person name="Westerberg I."/>
            <person name="Brannstrom I.O."/>
            <person name="Guillou S."/>
            <person name="Cros-Aarteil S."/>
            <person name="Calhoun S."/>
            <person name="Haridas S."/>
            <person name="Kuo A."/>
            <person name="Mondo S."/>
            <person name="Pangilinan J."/>
            <person name="Riley R."/>
            <person name="Labutti K."/>
            <person name="Andreopoulos B."/>
            <person name="Lipzen A."/>
            <person name="Chen C."/>
            <person name="Yanf M."/>
            <person name="Daum C."/>
            <person name="Ng V."/>
            <person name="Clum A."/>
            <person name="Steindorff A."/>
            <person name="Ohm R."/>
            <person name="Martin F."/>
            <person name="Silar P."/>
            <person name="Natvig D."/>
            <person name="Lalanne C."/>
            <person name="Gautier V."/>
            <person name="Ament-Velasquez S.L."/>
            <person name="Kruys A."/>
            <person name="Hutchinson M.I."/>
            <person name="Powell A.J."/>
            <person name="Barry K."/>
            <person name="Miller A.N."/>
            <person name="Grigoriev I.V."/>
            <person name="Debuchy R."/>
            <person name="Gladieux P."/>
            <person name="Thoren M.H."/>
            <person name="Johannesson H."/>
        </authorList>
    </citation>
    <scope>NUCLEOTIDE SEQUENCE</scope>
    <source>
        <strain evidence="2">PSN4</strain>
    </source>
</reference>
<dbReference type="Pfam" id="PF06985">
    <property type="entry name" value="HET"/>
    <property type="match status" value="1"/>
</dbReference>
<dbReference type="EMBL" id="MU839842">
    <property type="protein sequence ID" value="KAK1751510.1"/>
    <property type="molecule type" value="Genomic_DNA"/>
</dbReference>